<accession>A0A5N6K459</accession>
<comment type="caution">
    <text evidence="2">The sequence shown here is derived from an EMBL/GenBank/DDBJ whole genome shotgun (WGS) entry which is preliminary data.</text>
</comment>
<dbReference type="AlphaFoldDB" id="A0A5N6K459"/>
<feature type="compositionally biased region" description="Basic and acidic residues" evidence="1">
    <location>
        <begin position="58"/>
        <end position="76"/>
    </location>
</feature>
<dbReference type="Proteomes" id="UP000326757">
    <property type="component" value="Unassembled WGS sequence"/>
</dbReference>
<feature type="region of interest" description="Disordered" evidence="1">
    <location>
        <begin position="52"/>
        <end position="76"/>
    </location>
</feature>
<name>A0A5N6K459_MONLA</name>
<organism evidence="2 3">
    <name type="scientific">Monilinia laxa</name>
    <name type="common">Brown rot fungus</name>
    <name type="synonym">Sclerotinia laxa</name>
    <dbReference type="NCBI Taxonomy" id="61186"/>
    <lineage>
        <taxon>Eukaryota</taxon>
        <taxon>Fungi</taxon>
        <taxon>Dikarya</taxon>
        <taxon>Ascomycota</taxon>
        <taxon>Pezizomycotina</taxon>
        <taxon>Leotiomycetes</taxon>
        <taxon>Helotiales</taxon>
        <taxon>Sclerotiniaceae</taxon>
        <taxon>Monilinia</taxon>
    </lineage>
</organism>
<gene>
    <name evidence="2" type="ORF">EYC80_002332</name>
</gene>
<evidence type="ECO:0000313" key="3">
    <source>
        <dbReference type="Proteomes" id="UP000326757"/>
    </source>
</evidence>
<evidence type="ECO:0000256" key="1">
    <source>
        <dbReference type="SAM" id="MobiDB-lite"/>
    </source>
</evidence>
<keyword evidence="3" id="KW-1185">Reference proteome</keyword>
<sequence length="76" mass="8511">MANEKRLGMIKSQSGSREWKGIGLCQAISVWKERALIHVFGFCAVQYCGRGRVQGSRGGEEERRRGGGEERSRVVQ</sequence>
<protein>
    <submittedName>
        <fullName evidence="2">Uncharacterized protein</fullName>
    </submittedName>
</protein>
<reference evidence="2 3" key="1">
    <citation type="submission" date="2019-06" db="EMBL/GenBank/DDBJ databases">
        <title>Genome Sequence of the Brown Rot Fungal Pathogen Monilinia laxa.</title>
        <authorList>
            <person name="De Miccolis Angelini R.M."/>
            <person name="Landi L."/>
            <person name="Abate D."/>
            <person name="Pollastro S."/>
            <person name="Romanazzi G."/>
            <person name="Faretra F."/>
        </authorList>
    </citation>
    <scope>NUCLEOTIDE SEQUENCE [LARGE SCALE GENOMIC DNA]</scope>
    <source>
        <strain evidence="2 3">Mlax316</strain>
    </source>
</reference>
<dbReference type="EMBL" id="VIGI01000008">
    <property type="protein sequence ID" value="KAB8296924.1"/>
    <property type="molecule type" value="Genomic_DNA"/>
</dbReference>
<proteinExistence type="predicted"/>
<evidence type="ECO:0000313" key="2">
    <source>
        <dbReference type="EMBL" id="KAB8296924.1"/>
    </source>
</evidence>